<dbReference type="EMBL" id="AZIL01003195">
    <property type="protein sequence ID" value="EWM20331.1"/>
    <property type="molecule type" value="Genomic_DNA"/>
</dbReference>
<proteinExistence type="predicted"/>
<evidence type="ECO:0000313" key="1">
    <source>
        <dbReference type="EMBL" id="EWM20331.1"/>
    </source>
</evidence>
<dbReference type="Proteomes" id="UP000019335">
    <property type="component" value="Unassembled WGS sequence"/>
</dbReference>
<accession>W7TJ14</accession>
<organism evidence="1 2">
    <name type="scientific">Nannochloropsis gaditana</name>
    <dbReference type="NCBI Taxonomy" id="72520"/>
    <lineage>
        <taxon>Eukaryota</taxon>
        <taxon>Sar</taxon>
        <taxon>Stramenopiles</taxon>
        <taxon>Ochrophyta</taxon>
        <taxon>Eustigmatophyceae</taxon>
        <taxon>Eustigmatales</taxon>
        <taxon>Monodopsidaceae</taxon>
        <taxon>Nannochloropsis</taxon>
    </lineage>
</organism>
<dbReference type="AlphaFoldDB" id="W7TJ14"/>
<protein>
    <submittedName>
        <fullName evidence="1">Uncharacterized protein</fullName>
    </submittedName>
</protein>
<sequence>MCALATLLGSIGAPFPWRGTLGTKDRGSWDWPDDSFFLLRPGESWGVGEGRDGFLEHFKEEKRLPLSP</sequence>
<name>W7TJ14_9STRA</name>
<comment type="caution">
    <text evidence="1">The sequence shown here is derived from an EMBL/GenBank/DDBJ whole genome shotgun (WGS) entry which is preliminary data.</text>
</comment>
<evidence type="ECO:0000313" key="2">
    <source>
        <dbReference type="Proteomes" id="UP000019335"/>
    </source>
</evidence>
<reference evidence="1 2" key="1">
    <citation type="journal article" date="2014" name="Mol. Plant">
        <title>Chromosome Scale Genome Assembly and Transcriptome Profiling of Nannochloropsis gaditana in Nitrogen Depletion.</title>
        <authorList>
            <person name="Corteggiani Carpinelli E."/>
            <person name="Telatin A."/>
            <person name="Vitulo N."/>
            <person name="Forcato C."/>
            <person name="D'Angelo M."/>
            <person name="Schiavon R."/>
            <person name="Vezzi A."/>
            <person name="Giacometti G.M."/>
            <person name="Morosinotto T."/>
            <person name="Valle G."/>
        </authorList>
    </citation>
    <scope>NUCLEOTIDE SEQUENCE [LARGE SCALE GENOMIC DNA]</scope>
    <source>
        <strain evidence="1 2">B-31</strain>
    </source>
</reference>
<gene>
    <name evidence="1" type="ORF">Naga_101187g2</name>
</gene>
<keyword evidence="2" id="KW-1185">Reference proteome</keyword>